<dbReference type="SMART" id="SM00554">
    <property type="entry name" value="FAS1"/>
    <property type="match status" value="2"/>
</dbReference>
<comment type="caution">
    <text evidence="3">The sequence shown here is derived from an EMBL/GenBank/DDBJ whole genome shotgun (WGS) entry which is preliminary data.</text>
</comment>
<organism evidence="3 4">
    <name type="scientific">Fusarium redolens</name>
    <dbReference type="NCBI Taxonomy" id="48865"/>
    <lineage>
        <taxon>Eukaryota</taxon>
        <taxon>Fungi</taxon>
        <taxon>Dikarya</taxon>
        <taxon>Ascomycota</taxon>
        <taxon>Pezizomycotina</taxon>
        <taxon>Sordariomycetes</taxon>
        <taxon>Hypocreomycetidae</taxon>
        <taxon>Hypocreales</taxon>
        <taxon>Nectriaceae</taxon>
        <taxon>Fusarium</taxon>
        <taxon>Fusarium redolens species complex</taxon>
    </lineage>
</organism>
<keyword evidence="1" id="KW-0732">Signal</keyword>
<dbReference type="InterPro" id="IPR010323">
    <property type="entry name" value="DUF924"/>
</dbReference>
<gene>
    <name evidence="3" type="ORF">BKA55DRAFT_671455</name>
</gene>
<dbReference type="EMBL" id="JAGMUX010000002">
    <property type="protein sequence ID" value="KAH7267634.1"/>
    <property type="molecule type" value="Genomic_DNA"/>
</dbReference>
<evidence type="ECO:0000259" key="2">
    <source>
        <dbReference type="PROSITE" id="PS50213"/>
    </source>
</evidence>
<feature type="domain" description="FAS1" evidence="2">
    <location>
        <begin position="177"/>
        <end position="314"/>
    </location>
</feature>
<dbReference type="InterPro" id="IPR011990">
    <property type="entry name" value="TPR-like_helical_dom_sf"/>
</dbReference>
<evidence type="ECO:0000256" key="1">
    <source>
        <dbReference type="SAM" id="SignalP"/>
    </source>
</evidence>
<dbReference type="Pfam" id="PF06041">
    <property type="entry name" value="DUF924"/>
    <property type="match status" value="1"/>
</dbReference>
<keyword evidence="4" id="KW-1185">Reference proteome</keyword>
<dbReference type="GO" id="GO:0016236">
    <property type="term" value="P:macroautophagy"/>
    <property type="evidence" value="ECO:0007669"/>
    <property type="project" value="TreeGrafter"/>
</dbReference>
<reference evidence="3" key="1">
    <citation type="journal article" date="2021" name="Nat. Commun.">
        <title>Genetic determinants of endophytism in the Arabidopsis root mycobiome.</title>
        <authorList>
            <person name="Mesny F."/>
            <person name="Miyauchi S."/>
            <person name="Thiergart T."/>
            <person name="Pickel B."/>
            <person name="Atanasova L."/>
            <person name="Karlsson M."/>
            <person name="Huettel B."/>
            <person name="Barry K.W."/>
            <person name="Haridas S."/>
            <person name="Chen C."/>
            <person name="Bauer D."/>
            <person name="Andreopoulos W."/>
            <person name="Pangilinan J."/>
            <person name="LaButti K."/>
            <person name="Riley R."/>
            <person name="Lipzen A."/>
            <person name="Clum A."/>
            <person name="Drula E."/>
            <person name="Henrissat B."/>
            <person name="Kohler A."/>
            <person name="Grigoriev I.V."/>
            <person name="Martin F.M."/>
            <person name="Hacquard S."/>
        </authorList>
    </citation>
    <scope>NUCLEOTIDE SEQUENCE</scope>
    <source>
        <strain evidence="3">MPI-CAGE-AT-0023</strain>
    </source>
</reference>
<dbReference type="InterPro" id="IPR050904">
    <property type="entry name" value="Adhesion/Biosynth-related"/>
</dbReference>
<dbReference type="Gene3D" id="1.20.58.320">
    <property type="entry name" value="TPR-like"/>
    <property type="match status" value="1"/>
</dbReference>
<dbReference type="OrthoDB" id="414698at2759"/>
<dbReference type="Proteomes" id="UP000720189">
    <property type="component" value="Unassembled WGS sequence"/>
</dbReference>
<dbReference type="InterPro" id="IPR036378">
    <property type="entry name" value="FAS1_dom_sf"/>
</dbReference>
<sequence>MMKFLNLAALATAVVAQSDLASILSSQSDLSTLAELLALVPDIAETLASASNITIFAPTNDAFASVPRDIPEGEAISQRNDTIAIGALLSNHVFKGYYPAKVATDVPVFVQSLLDSSFVNYRQPFGNFTGGQYNGIVKDGDDVVVISGEETLSYVTEADIKVGDSVIIHKVDKPLSFGPPLQLFTRRDNLLNFNAALNAAGLPYNFGNLDRDSSTLVNISDFTVFIPNDPAFEAIGSVLKDADLKTLQEVLKYHIVDDVLFSTDLANVSVPSLQGADLTFTVAKDGSAWVNGAKILFTNVLLFNGVAHVIDGVLNPADDPFDRADLKPAAEADDRLAFPGATPVSKLPFSVISYADGSQPTYTTPELLKTLKAIDVSALATATATADATTGANATPTPTGVTPVVNAASTKFVAGGTLNPSKEVSVIRLVIIASFLIPSNHRGTLSQLPLASTFIAAPTRIYQHYLSGGKPFSSSTFKLQEQSQPISMGSQVKNLDGLKEHLTHVKLDELRHFWFEHIPEGASRIIAPRELQKRWFFSDKEFDNFCVTRFSPVLEAIRNAGVTSAQELLSIAKPRNSLDWLSLIILLDQIPRNSYRGEKSSICFTYFDPLAQQISLEAIKQGIPDKAPEIRWVFSHRNWFYMPLMHSEDISAHEKAVAAFDQMNQDILSLMKGTGGADEYERKAREVVQADPETAKSVGETNKVFEEKHRVIIERFGRYPHRNKALGREATPEEVEFLENGGDTFGS</sequence>
<dbReference type="SUPFAM" id="SSF48452">
    <property type="entry name" value="TPR-like"/>
    <property type="match status" value="1"/>
</dbReference>
<feature type="signal peptide" evidence="1">
    <location>
        <begin position="1"/>
        <end position="16"/>
    </location>
</feature>
<dbReference type="Gene3D" id="1.25.40.10">
    <property type="entry name" value="Tetratricopeptide repeat domain"/>
    <property type="match status" value="1"/>
</dbReference>
<proteinExistence type="predicted"/>
<dbReference type="AlphaFoldDB" id="A0A9P9KSD3"/>
<evidence type="ECO:0000313" key="4">
    <source>
        <dbReference type="Proteomes" id="UP000720189"/>
    </source>
</evidence>
<protein>
    <recommendedName>
        <fullName evidence="2">FAS1 domain-containing protein</fullName>
    </recommendedName>
</protein>
<dbReference type="PANTHER" id="PTHR10900:SF77">
    <property type="entry name" value="FI19380P1"/>
    <property type="match status" value="1"/>
</dbReference>
<feature type="domain" description="FAS1" evidence="2">
    <location>
        <begin position="17"/>
        <end position="175"/>
    </location>
</feature>
<dbReference type="SUPFAM" id="SSF82153">
    <property type="entry name" value="FAS1 domain"/>
    <property type="match status" value="2"/>
</dbReference>
<dbReference type="GO" id="GO:0000329">
    <property type="term" value="C:fungal-type vacuole membrane"/>
    <property type="evidence" value="ECO:0007669"/>
    <property type="project" value="TreeGrafter"/>
</dbReference>
<dbReference type="PROSITE" id="PS50213">
    <property type="entry name" value="FAS1"/>
    <property type="match status" value="2"/>
</dbReference>
<name>A0A9P9KSD3_FUSRE</name>
<accession>A0A9P9KSD3</accession>
<dbReference type="Pfam" id="PF02469">
    <property type="entry name" value="Fasciclin"/>
    <property type="match status" value="2"/>
</dbReference>
<feature type="chain" id="PRO_5040233632" description="FAS1 domain-containing protein" evidence="1">
    <location>
        <begin position="17"/>
        <end position="747"/>
    </location>
</feature>
<dbReference type="RefSeq" id="XP_046055453.1">
    <property type="nucleotide sequence ID" value="XM_046197967.1"/>
</dbReference>
<dbReference type="InterPro" id="IPR000782">
    <property type="entry name" value="FAS1_domain"/>
</dbReference>
<dbReference type="GeneID" id="70227921"/>
<dbReference type="Gene3D" id="2.30.180.10">
    <property type="entry name" value="FAS1 domain"/>
    <property type="match status" value="2"/>
</dbReference>
<evidence type="ECO:0000313" key="3">
    <source>
        <dbReference type="EMBL" id="KAH7267634.1"/>
    </source>
</evidence>
<dbReference type="PANTHER" id="PTHR10900">
    <property type="entry name" value="PERIOSTIN-RELATED"/>
    <property type="match status" value="1"/>
</dbReference>